<dbReference type="InterPro" id="IPR011990">
    <property type="entry name" value="TPR-like_helical_dom_sf"/>
</dbReference>
<keyword evidence="1" id="KW-0732">Signal</keyword>
<evidence type="ECO:0000313" key="2">
    <source>
        <dbReference type="EMBL" id="BES85700.1"/>
    </source>
</evidence>
<dbReference type="SUPFAM" id="SSF81901">
    <property type="entry name" value="HCP-like"/>
    <property type="match status" value="2"/>
</dbReference>
<accession>A0AAN0KBX5</accession>
<dbReference type="Gene3D" id="1.25.40.10">
    <property type="entry name" value="Tetratricopeptide repeat domain"/>
    <property type="match status" value="2"/>
</dbReference>
<dbReference type="SMART" id="SM00671">
    <property type="entry name" value="SEL1"/>
    <property type="match status" value="6"/>
</dbReference>
<dbReference type="Proteomes" id="UP001377830">
    <property type="component" value="Chromosome"/>
</dbReference>
<dbReference type="PANTHER" id="PTHR11102">
    <property type="entry name" value="SEL-1-LIKE PROTEIN"/>
    <property type="match status" value="1"/>
</dbReference>
<dbReference type="InterPro" id="IPR006597">
    <property type="entry name" value="Sel1-like"/>
</dbReference>
<evidence type="ECO:0000256" key="1">
    <source>
        <dbReference type="SAM" id="SignalP"/>
    </source>
</evidence>
<organism evidence="2 3">
    <name type="scientific">Pectobacterium araliae</name>
    <dbReference type="NCBI Taxonomy" id="3073862"/>
    <lineage>
        <taxon>Bacteria</taxon>
        <taxon>Pseudomonadati</taxon>
        <taxon>Pseudomonadota</taxon>
        <taxon>Gammaproteobacteria</taxon>
        <taxon>Enterobacterales</taxon>
        <taxon>Pectobacteriaceae</taxon>
        <taxon>Pectobacterium</taxon>
    </lineage>
</organism>
<dbReference type="InterPro" id="IPR050767">
    <property type="entry name" value="Sel1_AlgK"/>
</dbReference>
<gene>
    <name evidence="2" type="ORF">PEC302110_27970</name>
</gene>
<dbReference type="AlphaFoldDB" id="A0AAN0KBX5"/>
<feature type="signal peptide" evidence="1">
    <location>
        <begin position="1"/>
        <end position="21"/>
    </location>
</feature>
<keyword evidence="3" id="KW-1185">Reference proteome</keyword>
<feature type="chain" id="PRO_5046886508" description="Sel1 repeat family protein" evidence="1">
    <location>
        <begin position="22"/>
        <end position="485"/>
    </location>
</feature>
<proteinExistence type="predicted"/>
<dbReference type="EMBL" id="AP028908">
    <property type="protein sequence ID" value="BES85700.1"/>
    <property type="molecule type" value="Genomic_DNA"/>
</dbReference>
<sequence length="485" mass="54762">MIRKTMIAALLSLSTVSISQANDKIEALYERLTQQDAHALTALTALAKDNDPQALNTLGFIYEYGIDVPQNTPQAIQYYQQACEIGGNIGCYNVWYFYQYGKGVAQDKERARQFAEKMNRVDLKIPPDVIAEIIDYLYSVKANADSDISQRSTLIYAAKRYLTNGDEETQRFFTRIGFSKRDVLRLATFWAKDGDPELNFLVGYFYNFGYAAIKNENIEALKWFRVAAEGGYPEAQNILGSVYEKGRWGIHVDGAEAEKWYERAAKQGNDNALMNLGKMYYDGVLIKADYRKAHALFEQAYKNDVTGASRYLSQMYYSGQYVGVDCHQAQKYQGSTDNPYFRQCEKDKRERIATRDVLPLLTLKHESSPYGGDNNPYKCELNFSITTNKLGEVANFRATLRLKNSEGASAEQTLAFPPFGLSSLDAGMIGEKFIFSQASALLPQYKPDFCPFSDLEYQVTSATATINGEEVDVLKAGILKQQEKR</sequence>
<dbReference type="RefSeq" id="WP_338659302.1">
    <property type="nucleotide sequence ID" value="NZ_AP028908.1"/>
</dbReference>
<reference evidence="3" key="1">
    <citation type="journal article" date="2024" name="Int. J. Syst. Evol. Microbiol.">
        <title>Pectobacterium araliae sp. nov., a pathogen causing bacterial soft rot of Japanese angelica tree in Japan.</title>
        <authorList>
            <person name="Sawada H."/>
            <person name="Someya N."/>
            <person name="Morohoshi T."/>
            <person name="Ono M."/>
            <person name="Satou M."/>
        </authorList>
    </citation>
    <scope>NUCLEOTIDE SEQUENCE [LARGE SCALE GENOMIC DNA]</scope>
    <source>
        <strain evidence="3">MAFF 302110</strain>
    </source>
</reference>
<protein>
    <recommendedName>
        <fullName evidence="4">Sel1 repeat family protein</fullName>
    </recommendedName>
</protein>
<dbReference type="KEGG" id="parl:PEC302110_27970"/>
<evidence type="ECO:0008006" key="4">
    <source>
        <dbReference type="Google" id="ProtNLM"/>
    </source>
</evidence>
<dbReference type="Pfam" id="PF08238">
    <property type="entry name" value="Sel1"/>
    <property type="match status" value="6"/>
</dbReference>
<dbReference type="PANTHER" id="PTHR11102:SF160">
    <property type="entry name" value="ERAD-ASSOCIATED E3 UBIQUITIN-PROTEIN LIGASE COMPONENT HRD3"/>
    <property type="match status" value="1"/>
</dbReference>
<name>A0AAN0KBX5_9GAMM</name>
<evidence type="ECO:0000313" key="3">
    <source>
        <dbReference type="Proteomes" id="UP001377830"/>
    </source>
</evidence>